<comment type="caution">
    <text evidence="17">The sequence shown here is derived from an EMBL/GenBank/DDBJ whole genome shotgun (WGS) entry which is preliminary data.</text>
</comment>
<name>A0AAW4X1W7_9FIRM</name>
<dbReference type="Gene3D" id="3.30.930.10">
    <property type="entry name" value="Bira Bifunctional Protein, Domain 2"/>
    <property type="match status" value="1"/>
</dbReference>
<dbReference type="InterPro" id="IPR002313">
    <property type="entry name" value="Lys-tRNA-ligase_II"/>
</dbReference>
<keyword evidence="6 13" id="KW-0479">Metal-binding</keyword>
<dbReference type="PROSITE" id="PS50862">
    <property type="entry name" value="AA_TRNA_LIGASE_II"/>
    <property type="match status" value="1"/>
</dbReference>
<keyword evidence="18" id="KW-1185">Reference proteome</keyword>
<dbReference type="Gene3D" id="2.40.50.140">
    <property type="entry name" value="Nucleic acid-binding proteins"/>
    <property type="match status" value="1"/>
</dbReference>
<keyword evidence="9 13" id="KW-0460">Magnesium</keyword>
<evidence type="ECO:0000256" key="8">
    <source>
        <dbReference type="ARBA" id="ARBA00022840"/>
    </source>
</evidence>
<comment type="subcellular location">
    <subcellularLocation>
        <location evidence="1 13">Cytoplasm</location>
    </subcellularLocation>
</comment>
<dbReference type="PIRSF" id="PIRSF039101">
    <property type="entry name" value="LysRS2"/>
    <property type="match status" value="1"/>
</dbReference>
<gene>
    <name evidence="13 17" type="primary">lysS</name>
    <name evidence="17" type="ORF">LJ207_10920</name>
</gene>
<feature type="binding site" evidence="13">
    <location>
        <position position="404"/>
    </location>
    <ligand>
        <name>Mg(2+)</name>
        <dbReference type="ChEBI" id="CHEBI:18420"/>
        <label>1</label>
    </ligand>
</feature>
<feature type="domain" description="Aminoacyl-transfer RNA synthetases class-II family profile" evidence="16">
    <location>
        <begin position="167"/>
        <end position="485"/>
    </location>
</feature>
<accession>A0AAW4X1W7</accession>
<dbReference type="FunFam" id="2.40.50.140:FF:000024">
    <property type="entry name" value="Lysine--tRNA ligase"/>
    <property type="match status" value="1"/>
</dbReference>
<evidence type="ECO:0000256" key="14">
    <source>
        <dbReference type="RuleBase" id="RU000336"/>
    </source>
</evidence>
<dbReference type="Pfam" id="PF00152">
    <property type="entry name" value="tRNA-synt_2"/>
    <property type="match status" value="1"/>
</dbReference>
<dbReference type="AlphaFoldDB" id="A0AAW4X1W7"/>
<dbReference type="EMBL" id="JAJFAT010000019">
    <property type="protein sequence ID" value="MCC3145837.1"/>
    <property type="molecule type" value="Genomic_DNA"/>
</dbReference>
<dbReference type="InterPro" id="IPR018149">
    <property type="entry name" value="Lys-tRNA-synth_II_C"/>
</dbReference>
<keyword evidence="5 13" id="KW-0436">Ligase</keyword>
<keyword evidence="8 13" id="KW-0067">ATP-binding</keyword>
<keyword evidence="4 13" id="KW-0963">Cytoplasm</keyword>
<dbReference type="GO" id="GO:0000049">
    <property type="term" value="F:tRNA binding"/>
    <property type="evidence" value="ECO:0007669"/>
    <property type="project" value="TreeGrafter"/>
</dbReference>
<evidence type="ECO:0000256" key="7">
    <source>
        <dbReference type="ARBA" id="ARBA00022741"/>
    </source>
</evidence>
<evidence type="ECO:0000256" key="2">
    <source>
        <dbReference type="ARBA" id="ARBA00008226"/>
    </source>
</evidence>
<dbReference type="GO" id="GO:0140096">
    <property type="term" value="F:catalytic activity, acting on a protein"/>
    <property type="evidence" value="ECO:0007669"/>
    <property type="project" value="UniProtKB-ARBA"/>
</dbReference>
<dbReference type="GO" id="GO:0006430">
    <property type="term" value="P:lysyl-tRNA aminoacylation"/>
    <property type="evidence" value="ECO:0007669"/>
    <property type="project" value="UniProtKB-UniRule"/>
</dbReference>
<evidence type="ECO:0000256" key="9">
    <source>
        <dbReference type="ARBA" id="ARBA00022842"/>
    </source>
</evidence>
<feature type="binding site" evidence="13">
    <location>
        <position position="404"/>
    </location>
    <ligand>
        <name>Mg(2+)</name>
        <dbReference type="ChEBI" id="CHEBI:18420"/>
        <label>2</label>
    </ligand>
</feature>
<evidence type="ECO:0000256" key="15">
    <source>
        <dbReference type="SAM" id="Coils"/>
    </source>
</evidence>
<dbReference type="FunFam" id="3.30.930.10:FF:000001">
    <property type="entry name" value="Lysine--tRNA ligase"/>
    <property type="match status" value="1"/>
</dbReference>
<dbReference type="InterPro" id="IPR004365">
    <property type="entry name" value="NA-bd_OB_tRNA"/>
</dbReference>
<proteinExistence type="inferred from homology"/>
<dbReference type="InterPro" id="IPR044136">
    <property type="entry name" value="Lys-tRNA-ligase_II_N"/>
</dbReference>
<dbReference type="CDD" id="cd04322">
    <property type="entry name" value="LysRS_N"/>
    <property type="match status" value="1"/>
</dbReference>
<comment type="catalytic activity">
    <reaction evidence="12 13 14">
        <text>tRNA(Lys) + L-lysine + ATP = L-lysyl-tRNA(Lys) + AMP + diphosphate</text>
        <dbReference type="Rhea" id="RHEA:20792"/>
        <dbReference type="Rhea" id="RHEA-COMP:9696"/>
        <dbReference type="Rhea" id="RHEA-COMP:9697"/>
        <dbReference type="ChEBI" id="CHEBI:30616"/>
        <dbReference type="ChEBI" id="CHEBI:32551"/>
        <dbReference type="ChEBI" id="CHEBI:33019"/>
        <dbReference type="ChEBI" id="CHEBI:78442"/>
        <dbReference type="ChEBI" id="CHEBI:78529"/>
        <dbReference type="ChEBI" id="CHEBI:456215"/>
        <dbReference type="EC" id="6.1.1.6"/>
    </reaction>
</comment>
<keyword evidence="7 13" id="KW-0547">Nucleotide-binding</keyword>
<keyword evidence="11 13" id="KW-0030">Aminoacyl-tRNA synthetase</keyword>
<dbReference type="Proteomes" id="UP001199296">
    <property type="component" value="Unassembled WGS sequence"/>
</dbReference>
<dbReference type="SUPFAM" id="SSF50249">
    <property type="entry name" value="Nucleic acid-binding proteins"/>
    <property type="match status" value="1"/>
</dbReference>
<reference evidence="17 18" key="1">
    <citation type="submission" date="2021-10" db="EMBL/GenBank/DDBJ databases">
        <authorList>
            <person name="Grouzdev D.S."/>
            <person name="Pantiukh K.S."/>
            <person name="Krutkina M.S."/>
        </authorList>
    </citation>
    <scope>NUCLEOTIDE SEQUENCE [LARGE SCALE GENOMIC DNA]</scope>
    <source>
        <strain evidence="17 18">Z-7514</strain>
    </source>
</reference>
<dbReference type="InterPro" id="IPR006195">
    <property type="entry name" value="aa-tRNA-synth_II"/>
</dbReference>
<dbReference type="InterPro" id="IPR045864">
    <property type="entry name" value="aa-tRNA-synth_II/BPL/LPL"/>
</dbReference>
<feature type="binding site" evidence="13">
    <location>
        <position position="397"/>
    </location>
    <ligand>
        <name>Mg(2+)</name>
        <dbReference type="ChEBI" id="CHEBI:18420"/>
        <label>1</label>
    </ligand>
</feature>
<dbReference type="InterPro" id="IPR012340">
    <property type="entry name" value="NA-bd_OB-fold"/>
</dbReference>
<dbReference type="PANTHER" id="PTHR42918">
    <property type="entry name" value="LYSYL-TRNA SYNTHETASE"/>
    <property type="match status" value="1"/>
</dbReference>
<keyword evidence="15" id="KW-0175">Coiled coil</keyword>
<dbReference type="EC" id="6.1.1.6" evidence="13"/>
<comment type="subunit">
    <text evidence="3 13">Homodimer.</text>
</comment>
<dbReference type="NCBIfam" id="TIGR00499">
    <property type="entry name" value="lysS_bact"/>
    <property type="match status" value="1"/>
</dbReference>
<dbReference type="Pfam" id="PF01336">
    <property type="entry name" value="tRNA_anti-codon"/>
    <property type="match status" value="1"/>
</dbReference>
<evidence type="ECO:0000313" key="18">
    <source>
        <dbReference type="Proteomes" id="UP001199296"/>
    </source>
</evidence>
<dbReference type="GO" id="GO:0004824">
    <property type="term" value="F:lysine-tRNA ligase activity"/>
    <property type="evidence" value="ECO:0007669"/>
    <property type="project" value="UniProtKB-UniRule"/>
</dbReference>
<dbReference type="GO" id="GO:0000287">
    <property type="term" value="F:magnesium ion binding"/>
    <property type="evidence" value="ECO:0007669"/>
    <property type="project" value="UniProtKB-UniRule"/>
</dbReference>
<evidence type="ECO:0000256" key="1">
    <source>
        <dbReference type="ARBA" id="ARBA00004496"/>
    </source>
</evidence>
<dbReference type="InterPro" id="IPR004364">
    <property type="entry name" value="Aa-tRNA-synt_II"/>
</dbReference>
<dbReference type="HAMAP" id="MF_00252">
    <property type="entry name" value="Lys_tRNA_synth_class2"/>
    <property type="match status" value="1"/>
</dbReference>
<comment type="cofactor">
    <cofactor evidence="13 14">
        <name>Mg(2+)</name>
        <dbReference type="ChEBI" id="CHEBI:18420"/>
    </cofactor>
    <text evidence="13 14">Binds 3 Mg(2+) ions per subunit.</text>
</comment>
<evidence type="ECO:0000313" key="17">
    <source>
        <dbReference type="EMBL" id="MCC3145837.1"/>
    </source>
</evidence>
<dbReference type="PANTHER" id="PTHR42918:SF15">
    <property type="entry name" value="LYSINE--TRNA LIGASE, CHLOROPLASTIC_MITOCHONDRIAL"/>
    <property type="match status" value="1"/>
</dbReference>
<dbReference type="CDD" id="cd00775">
    <property type="entry name" value="LysRS_core"/>
    <property type="match status" value="1"/>
</dbReference>
<dbReference type="GO" id="GO:0005829">
    <property type="term" value="C:cytosol"/>
    <property type="evidence" value="ECO:0007669"/>
    <property type="project" value="TreeGrafter"/>
</dbReference>
<evidence type="ECO:0000256" key="6">
    <source>
        <dbReference type="ARBA" id="ARBA00022723"/>
    </source>
</evidence>
<evidence type="ECO:0000259" key="16">
    <source>
        <dbReference type="PROSITE" id="PS50862"/>
    </source>
</evidence>
<evidence type="ECO:0000256" key="12">
    <source>
        <dbReference type="ARBA" id="ARBA00048573"/>
    </source>
</evidence>
<dbReference type="GO" id="GO:0005524">
    <property type="term" value="F:ATP binding"/>
    <property type="evidence" value="ECO:0007669"/>
    <property type="project" value="UniProtKB-UniRule"/>
</dbReference>
<dbReference type="InterPro" id="IPR034762">
    <property type="entry name" value="Lys-tRNA-ligase_II_bac/euk"/>
</dbReference>
<dbReference type="PRINTS" id="PR00982">
    <property type="entry name" value="TRNASYNTHLYS"/>
</dbReference>
<dbReference type="GO" id="GO:0016740">
    <property type="term" value="F:transferase activity"/>
    <property type="evidence" value="ECO:0007669"/>
    <property type="project" value="UniProtKB-ARBA"/>
</dbReference>
<feature type="coiled-coil region" evidence="15">
    <location>
        <begin position="2"/>
        <end position="57"/>
    </location>
</feature>
<comment type="similarity">
    <text evidence="2 13">Belongs to the class-II aminoacyl-tRNA synthetase family.</text>
</comment>
<organism evidence="17 18">
    <name type="scientific">Halanaerobium polyolivorans</name>
    <dbReference type="NCBI Taxonomy" id="2886943"/>
    <lineage>
        <taxon>Bacteria</taxon>
        <taxon>Bacillati</taxon>
        <taxon>Bacillota</taxon>
        <taxon>Clostridia</taxon>
        <taxon>Halanaerobiales</taxon>
        <taxon>Halanaerobiaceae</taxon>
        <taxon>Halanaerobium</taxon>
    </lineage>
</organism>
<evidence type="ECO:0000256" key="3">
    <source>
        <dbReference type="ARBA" id="ARBA00011738"/>
    </source>
</evidence>
<evidence type="ECO:0000256" key="10">
    <source>
        <dbReference type="ARBA" id="ARBA00022917"/>
    </source>
</evidence>
<protein>
    <recommendedName>
        <fullName evidence="13">Lysine--tRNA ligase</fullName>
        <ecNumber evidence="13">6.1.1.6</ecNumber>
    </recommendedName>
    <alternativeName>
        <fullName evidence="13">Lysyl-tRNA synthetase</fullName>
        <shortName evidence="13">LysRS</shortName>
    </alternativeName>
</protein>
<keyword evidence="10 13" id="KW-0648">Protein biosynthesis</keyword>
<evidence type="ECO:0000256" key="5">
    <source>
        <dbReference type="ARBA" id="ARBA00022598"/>
    </source>
</evidence>
<evidence type="ECO:0000256" key="13">
    <source>
        <dbReference type="HAMAP-Rule" id="MF_00252"/>
    </source>
</evidence>
<evidence type="ECO:0000256" key="4">
    <source>
        <dbReference type="ARBA" id="ARBA00022490"/>
    </source>
</evidence>
<dbReference type="NCBIfam" id="NF001756">
    <property type="entry name" value="PRK00484.1"/>
    <property type="match status" value="1"/>
</dbReference>
<evidence type="ECO:0000256" key="11">
    <source>
        <dbReference type="ARBA" id="ARBA00023146"/>
    </source>
</evidence>
<sequence length="489" mass="56766">MLEDMNELMLQRREKLAELREEKEKAFAEKYETAHHAAEIEADYEDLEDQEVKLAGRLMAIRTHGKASFADLMDKTGKVQLYIKQNNVGEEDYEFFQDLDLGDIIGITGTVFKTRRGEVSINVSSFKLLTKALRPLPEKFHGLKDKDIRYRQRYLDLIVNPDVKETFVIRSKIIREMRKFLEEKGFLEVETPMMHPIAGGATARPFVTHHNTLDMDLYLRIAPELYLKRLIVGGFEKVFEINRNFRNEGMSYKHNPEFTTLELYQAQADYHDMMELTENLIYSLADKVLAKTVVEYEGTELDLTTPWRRITMVEAVKEYAGVDFTEIDSAEEAYELANFIGIKPEEGLSYGEVLNEIFEERVEEKLIQPTFVMDYPIEVSPLAKKIEADPRFTYRFEGFIYGREIANAFSELNDPEEQKRRFEKQVEMREAGDEEAQMMDYDFIRALEYGMPPTGGLGIGIDRLIMLLTDSSSIRDVILFPTMRPESTN</sequence>
<dbReference type="SUPFAM" id="SSF55681">
    <property type="entry name" value="Class II aaRS and biotin synthetases"/>
    <property type="match status" value="1"/>
</dbReference>